<dbReference type="InterPro" id="IPR044068">
    <property type="entry name" value="CB"/>
</dbReference>
<protein>
    <recommendedName>
        <fullName evidence="8">Tyr recombinase domain-containing protein</fullName>
    </recommendedName>
</protein>
<keyword evidence="2" id="KW-0233">DNA recombination</keyword>
<dbReference type="GO" id="GO:0006310">
    <property type="term" value="P:DNA recombination"/>
    <property type="evidence" value="ECO:0007669"/>
    <property type="project" value="UniProtKB-KW"/>
</dbReference>
<dbReference type="Pfam" id="PF00589">
    <property type="entry name" value="Phage_integrase"/>
    <property type="match status" value="1"/>
</dbReference>
<evidence type="ECO:0008006" key="8">
    <source>
        <dbReference type="Google" id="ProtNLM"/>
    </source>
</evidence>
<dbReference type="SUPFAM" id="SSF56349">
    <property type="entry name" value="DNA breaking-rejoining enzymes"/>
    <property type="match status" value="1"/>
</dbReference>
<reference evidence="6" key="1">
    <citation type="submission" date="2018-10" db="EMBL/GenBank/DDBJ databases">
        <title>Schaedlerella arabinophila gen. nov. sp. nov., isolated from the mouse intestinal tract and comparative analysis with the genome of the closely related altered Schaedler flora strain ASF502.</title>
        <authorList>
            <person name="Miyake S."/>
            <person name="Soh M."/>
            <person name="Seedorf H."/>
        </authorList>
    </citation>
    <scope>NUCLEOTIDE SEQUENCE [LARGE SCALE GENOMIC DNA]</scope>
    <source>
        <strain evidence="6">DSM 106076</strain>
    </source>
</reference>
<evidence type="ECO:0000256" key="3">
    <source>
        <dbReference type="PROSITE-ProRule" id="PRU01248"/>
    </source>
</evidence>
<dbReference type="RefSeq" id="WP_125125924.1">
    <property type="nucleotide sequence ID" value="NZ_RHJS01000001.1"/>
</dbReference>
<dbReference type="InterPro" id="IPR002104">
    <property type="entry name" value="Integrase_catalytic"/>
</dbReference>
<evidence type="ECO:0000259" key="5">
    <source>
        <dbReference type="PROSITE" id="PS51900"/>
    </source>
</evidence>
<dbReference type="Proteomes" id="UP000274920">
    <property type="component" value="Unassembled WGS sequence"/>
</dbReference>
<dbReference type="PROSITE" id="PS51898">
    <property type="entry name" value="TYR_RECOMBINASE"/>
    <property type="match status" value="1"/>
</dbReference>
<keyword evidence="7" id="KW-1185">Reference proteome</keyword>
<dbReference type="GO" id="GO:0015074">
    <property type="term" value="P:DNA integration"/>
    <property type="evidence" value="ECO:0007669"/>
    <property type="project" value="InterPro"/>
</dbReference>
<evidence type="ECO:0000256" key="2">
    <source>
        <dbReference type="ARBA" id="ARBA00023172"/>
    </source>
</evidence>
<proteinExistence type="predicted"/>
<keyword evidence="1 3" id="KW-0238">DNA-binding</keyword>
<accession>A0A3R8LL95</accession>
<dbReference type="EMBL" id="RHJS01000001">
    <property type="protein sequence ID" value="RRK36985.1"/>
    <property type="molecule type" value="Genomic_DNA"/>
</dbReference>
<feature type="domain" description="Core-binding (CB)" evidence="5">
    <location>
        <begin position="110"/>
        <end position="189"/>
    </location>
</feature>
<dbReference type="AlphaFoldDB" id="A0A3R8LL95"/>
<feature type="domain" description="Tyr recombinase" evidence="4">
    <location>
        <begin position="211"/>
        <end position="397"/>
    </location>
</feature>
<comment type="caution">
    <text evidence="6">The sequence shown here is derived from an EMBL/GenBank/DDBJ whole genome shotgun (WGS) entry which is preliminary data.</text>
</comment>
<organism evidence="6 7">
    <name type="scientific">Schaedlerella arabinosiphila</name>
    <dbReference type="NCBI Taxonomy" id="2044587"/>
    <lineage>
        <taxon>Bacteria</taxon>
        <taxon>Bacillati</taxon>
        <taxon>Bacillota</taxon>
        <taxon>Clostridia</taxon>
        <taxon>Lachnospirales</taxon>
        <taxon>Lachnospiraceae</taxon>
        <taxon>Schaedlerella</taxon>
    </lineage>
</organism>
<gene>
    <name evidence="6" type="ORF">EBB54_00560</name>
</gene>
<dbReference type="Gene3D" id="1.10.443.10">
    <property type="entry name" value="Intergrase catalytic core"/>
    <property type="match status" value="1"/>
</dbReference>
<evidence type="ECO:0000313" key="7">
    <source>
        <dbReference type="Proteomes" id="UP000274920"/>
    </source>
</evidence>
<name>A0A3R8LL95_9FIRM</name>
<dbReference type="InterPro" id="IPR050090">
    <property type="entry name" value="Tyrosine_recombinase_XerCD"/>
</dbReference>
<dbReference type="PROSITE" id="PS51900">
    <property type="entry name" value="CB"/>
    <property type="match status" value="1"/>
</dbReference>
<evidence type="ECO:0000259" key="4">
    <source>
        <dbReference type="PROSITE" id="PS51898"/>
    </source>
</evidence>
<sequence>MKRQLNQAIDGLIQQLKEQGTHKETILNYQIVCNSILDFCEAGCFEKENSLYSFLNQYHSDIESALKNGDISRGYAVFKKRVIRLLGEHAERGWADTKKVSRTRVYSPNEPHQKIILQILDENHLSPSSRYVLDPPLRHFFCFVESWGLSIESITDNIFLDFLEEVSESNRGSMGRIFRALKLVFDFLKDQGITPLYMDISMLKVKQAATKIIAPFSHDEMNRIISAIDLSTATGMRDRAIILLAFETGLRAIDLRKLKLQDIDWKKHEISIIQSKNGTPLVLPLSGMVMNAVAEYILHVRPDCNVQEIFLTIRAPYRSFQCSSAIKSQFEKYCRSAGIEKKAGRSFHSIRRTYATEMSAAGVPLPTISQMLGHKNINKDKPYLSYNQESILCCALDFSDVPVTSQHYSAIPFSYSIVDKKGGESK</sequence>
<evidence type="ECO:0000256" key="1">
    <source>
        <dbReference type="ARBA" id="ARBA00023125"/>
    </source>
</evidence>
<dbReference type="CDD" id="cd01188">
    <property type="entry name" value="INT_RitA_C_like"/>
    <property type="match status" value="1"/>
</dbReference>
<evidence type="ECO:0000313" key="6">
    <source>
        <dbReference type="EMBL" id="RRK36985.1"/>
    </source>
</evidence>
<dbReference type="PANTHER" id="PTHR30349">
    <property type="entry name" value="PHAGE INTEGRASE-RELATED"/>
    <property type="match status" value="1"/>
</dbReference>
<dbReference type="GO" id="GO:0003677">
    <property type="term" value="F:DNA binding"/>
    <property type="evidence" value="ECO:0007669"/>
    <property type="project" value="UniProtKB-UniRule"/>
</dbReference>
<dbReference type="InterPro" id="IPR013762">
    <property type="entry name" value="Integrase-like_cat_sf"/>
</dbReference>
<dbReference type="InterPro" id="IPR011010">
    <property type="entry name" value="DNA_brk_join_enz"/>
</dbReference>